<dbReference type="SMART" id="SM00364">
    <property type="entry name" value="LRR_BAC"/>
    <property type="match status" value="4"/>
</dbReference>
<dbReference type="PANTHER" id="PTHR24366">
    <property type="entry name" value="IG(IMMUNOGLOBULIN) AND LRR(LEUCINE RICH REPEAT) DOMAINS"/>
    <property type="match status" value="1"/>
</dbReference>
<gene>
    <name evidence="7" type="ORF">O3P69_005501</name>
</gene>
<dbReference type="InterPro" id="IPR032675">
    <property type="entry name" value="LRR_dom_sf"/>
</dbReference>
<feature type="transmembrane region" description="Helical" evidence="4">
    <location>
        <begin position="413"/>
        <end position="438"/>
    </location>
</feature>
<evidence type="ECO:0000256" key="1">
    <source>
        <dbReference type="ARBA" id="ARBA00022614"/>
    </source>
</evidence>
<dbReference type="Gene3D" id="3.80.10.10">
    <property type="entry name" value="Ribonuclease Inhibitor"/>
    <property type="match status" value="2"/>
</dbReference>
<evidence type="ECO:0000256" key="3">
    <source>
        <dbReference type="ARBA" id="ARBA00022737"/>
    </source>
</evidence>
<dbReference type="SMART" id="SM00082">
    <property type="entry name" value="LRRCT"/>
    <property type="match status" value="1"/>
</dbReference>
<keyword evidence="1" id="KW-0433">Leucine-rich repeat</keyword>
<comment type="caution">
    <text evidence="7">The sequence shown here is derived from an EMBL/GenBank/DDBJ whole genome shotgun (WGS) entry which is preliminary data.</text>
</comment>
<dbReference type="InterPro" id="IPR001611">
    <property type="entry name" value="Leu-rich_rpt"/>
</dbReference>
<dbReference type="EMBL" id="JARAKH010000016">
    <property type="protein sequence ID" value="KAK8396497.1"/>
    <property type="molecule type" value="Genomic_DNA"/>
</dbReference>
<dbReference type="Pfam" id="PF13855">
    <property type="entry name" value="LRR_8"/>
    <property type="match status" value="2"/>
</dbReference>
<organism evidence="7 8">
    <name type="scientific">Scylla paramamosain</name>
    <name type="common">Mud crab</name>
    <dbReference type="NCBI Taxonomy" id="85552"/>
    <lineage>
        <taxon>Eukaryota</taxon>
        <taxon>Metazoa</taxon>
        <taxon>Ecdysozoa</taxon>
        <taxon>Arthropoda</taxon>
        <taxon>Crustacea</taxon>
        <taxon>Multicrustacea</taxon>
        <taxon>Malacostraca</taxon>
        <taxon>Eumalacostraca</taxon>
        <taxon>Eucarida</taxon>
        <taxon>Decapoda</taxon>
        <taxon>Pleocyemata</taxon>
        <taxon>Brachyura</taxon>
        <taxon>Eubrachyura</taxon>
        <taxon>Portunoidea</taxon>
        <taxon>Portunidae</taxon>
        <taxon>Portuninae</taxon>
        <taxon>Scylla</taxon>
    </lineage>
</organism>
<name>A0AAW0UE05_SCYPA</name>
<evidence type="ECO:0000313" key="8">
    <source>
        <dbReference type="Proteomes" id="UP001487740"/>
    </source>
</evidence>
<protein>
    <recommendedName>
        <fullName evidence="6">LRRCT domain-containing protein</fullName>
    </recommendedName>
</protein>
<dbReference type="Proteomes" id="UP001487740">
    <property type="component" value="Unassembled WGS sequence"/>
</dbReference>
<evidence type="ECO:0000256" key="5">
    <source>
        <dbReference type="SAM" id="SignalP"/>
    </source>
</evidence>
<feature type="signal peptide" evidence="5">
    <location>
        <begin position="1"/>
        <end position="20"/>
    </location>
</feature>
<keyword evidence="8" id="KW-1185">Reference proteome</keyword>
<evidence type="ECO:0000256" key="4">
    <source>
        <dbReference type="SAM" id="Phobius"/>
    </source>
</evidence>
<dbReference type="InterPro" id="IPR003591">
    <property type="entry name" value="Leu-rich_rpt_typical-subtyp"/>
</dbReference>
<dbReference type="InterPro" id="IPR000483">
    <property type="entry name" value="Cys-rich_flank_reg_C"/>
</dbReference>
<keyword evidence="3" id="KW-0677">Repeat</keyword>
<evidence type="ECO:0000256" key="2">
    <source>
        <dbReference type="ARBA" id="ARBA00022729"/>
    </source>
</evidence>
<evidence type="ECO:0000259" key="6">
    <source>
        <dbReference type="SMART" id="SM00082"/>
    </source>
</evidence>
<reference evidence="7 8" key="1">
    <citation type="submission" date="2023-03" db="EMBL/GenBank/DDBJ databases">
        <title>High-quality genome of Scylla paramamosain provides insights in environmental adaptation.</title>
        <authorList>
            <person name="Zhang L."/>
        </authorList>
    </citation>
    <scope>NUCLEOTIDE SEQUENCE [LARGE SCALE GENOMIC DNA]</scope>
    <source>
        <strain evidence="7">LZ_2023a</strain>
        <tissue evidence="7">Muscle</tissue>
    </source>
</reference>
<evidence type="ECO:0000313" key="7">
    <source>
        <dbReference type="EMBL" id="KAK8396497.1"/>
    </source>
</evidence>
<feature type="domain" description="LRRCT" evidence="6">
    <location>
        <begin position="355"/>
        <end position="404"/>
    </location>
</feature>
<sequence length="473" mass="52904">MGGVWRGLVVVVAVLGQSEGFLEWLEWSDAKLDLCKEVCSCPKDLVSVEREGIDCVDRNLTYIQGGIDIPKVFTKISFARNHIKSIAADTFSPSSSLVSLDISENYLESLPGRPFANLYILSSLNLRNNLISNVDAEAFGGLQNLTQLDISYNRIGSLPEKIFGELTSLQELNMGFNPLGELHEGLLQHTPALRTLDLSKLNLKSIPDNFFMANLTKLESVSLAHNLLRVVPSKALHGLSSSLLHLDLSGNLFTSLSAYSFYGLGNLRSLSLEQMLRLTRIDAYAFGDLMHLEKIVLRYIPWIERIDYKAFHKTENGVESPIILSDFTFSYTSLHTLPEDLLPWEDLHYISLEFNHWRCDCNMLWVKNATSLLHQTGNRMICYEPSHLRGYRLTHAKDKDLTCDSSPSTTRGAFGFLVVVMIAGLSASLATISLLVYWQRGWVCRQPPGAYTSVRRSGSTITITEEVDTTSEA</sequence>
<keyword evidence="2 5" id="KW-0732">Signal</keyword>
<dbReference type="SUPFAM" id="SSF52058">
    <property type="entry name" value="L domain-like"/>
    <property type="match status" value="1"/>
</dbReference>
<accession>A0AAW0UE05</accession>
<keyword evidence="4" id="KW-0812">Transmembrane</keyword>
<dbReference type="AlphaFoldDB" id="A0AAW0UE05"/>
<proteinExistence type="predicted"/>
<keyword evidence="4" id="KW-1133">Transmembrane helix</keyword>
<dbReference type="PROSITE" id="PS51450">
    <property type="entry name" value="LRR"/>
    <property type="match status" value="2"/>
</dbReference>
<keyword evidence="4" id="KW-0472">Membrane</keyword>
<feature type="chain" id="PRO_5043687813" description="LRRCT domain-containing protein" evidence="5">
    <location>
        <begin position="21"/>
        <end position="473"/>
    </location>
</feature>
<dbReference type="SMART" id="SM00369">
    <property type="entry name" value="LRR_TYP"/>
    <property type="match status" value="7"/>
</dbReference>